<dbReference type="KEGG" id="sted:SPTER_34290"/>
<evidence type="ECO:0000259" key="3">
    <source>
        <dbReference type="Pfam" id="PF04321"/>
    </source>
</evidence>
<dbReference type="CDD" id="cd05254">
    <property type="entry name" value="dTDP_HR_like_SDR_e"/>
    <property type="match status" value="1"/>
</dbReference>
<comment type="pathway">
    <text evidence="2">Carbohydrate biosynthesis; dTDP-L-rhamnose biosynthesis.</text>
</comment>
<comment type="similarity">
    <text evidence="1 2">Belongs to the dTDP-4-dehydrorhamnose reductase family.</text>
</comment>
<evidence type="ECO:0000313" key="4">
    <source>
        <dbReference type="EMBL" id="QDR82008.1"/>
    </source>
</evidence>
<keyword evidence="2" id="KW-0521">NADP</keyword>
<dbReference type="GO" id="GO:0005829">
    <property type="term" value="C:cytosol"/>
    <property type="evidence" value="ECO:0007669"/>
    <property type="project" value="TreeGrafter"/>
</dbReference>
<evidence type="ECO:0000256" key="1">
    <source>
        <dbReference type="ARBA" id="ARBA00010944"/>
    </source>
</evidence>
<dbReference type="InterPro" id="IPR005913">
    <property type="entry name" value="dTDP_dehydrorham_reduct"/>
</dbReference>
<dbReference type="NCBIfam" id="TIGR01214">
    <property type="entry name" value="rmlD"/>
    <property type="match status" value="1"/>
</dbReference>
<reference evidence="4 5" key="1">
    <citation type="submission" date="2019-02" db="EMBL/GenBank/DDBJ databases">
        <title>Closed genome of Sporomusa termitida DSM 4440.</title>
        <authorList>
            <person name="Poehlein A."/>
            <person name="Daniel R."/>
        </authorList>
    </citation>
    <scope>NUCLEOTIDE SEQUENCE [LARGE SCALE GENOMIC DNA]</scope>
    <source>
        <strain evidence="4 5">DSM 4440</strain>
    </source>
</reference>
<comment type="function">
    <text evidence="2">Catalyzes the reduction of dTDP-6-deoxy-L-lyxo-4-hexulose to yield dTDP-L-rhamnose.</text>
</comment>
<keyword evidence="2 4" id="KW-0560">Oxidoreductase</keyword>
<dbReference type="Gene3D" id="3.40.50.720">
    <property type="entry name" value="NAD(P)-binding Rossmann-like Domain"/>
    <property type="match status" value="1"/>
</dbReference>
<dbReference type="EMBL" id="CP036259">
    <property type="protein sequence ID" value="QDR82008.1"/>
    <property type="molecule type" value="Genomic_DNA"/>
</dbReference>
<sequence length="276" mass="31206">MRILVTGAYGQLGREIARQGKNYELILTDVDTLDITNGEQVRSLFQAVHPQAVIHCAAYMNVDGAETDSDTAFRVNVIGARNIAAGCLETGARMAYISTDYVFDGAGTDLYREFDPVHPQTVYGRTKWQGEEIVRQILGRHYIVRTAWLYGEGNNFVRTMLRLAETQKSLRVVQDQIGTPTSTVDLAWTIFRLLASDAYGTYHASCQGQCSWYEFACEIFRQAGKEIEVIPVTTAEFVRPAKRPAYSVLDNYMLRMSVGDPMRQWQQALRDYLECD</sequence>
<feature type="domain" description="RmlD-like substrate binding" evidence="3">
    <location>
        <begin position="1"/>
        <end position="274"/>
    </location>
</feature>
<dbReference type="PANTHER" id="PTHR10491">
    <property type="entry name" value="DTDP-4-DEHYDRORHAMNOSE REDUCTASE"/>
    <property type="match status" value="1"/>
</dbReference>
<dbReference type="Gene3D" id="3.90.25.10">
    <property type="entry name" value="UDP-galactose 4-epimerase, domain 1"/>
    <property type="match status" value="1"/>
</dbReference>
<gene>
    <name evidence="4" type="primary">rmlD_1</name>
    <name evidence="4" type="ORF">SPTER_34290</name>
</gene>
<dbReference type="GO" id="GO:0008831">
    <property type="term" value="F:dTDP-4-dehydrorhamnose reductase activity"/>
    <property type="evidence" value="ECO:0007669"/>
    <property type="project" value="UniProtKB-EC"/>
</dbReference>
<dbReference type="Proteomes" id="UP000320776">
    <property type="component" value="Chromosome"/>
</dbReference>
<evidence type="ECO:0000256" key="2">
    <source>
        <dbReference type="RuleBase" id="RU364082"/>
    </source>
</evidence>
<evidence type="ECO:0000313" key="5">
    <source>
        <dbReference type="Proteomes" id="UP000320776"/>
    </source>
</evidence>
<dbReference type="InterPro" id="IPR036291">
    <property type="entry name" value="NAD(P)-bd_dom_sf"/>
</dbReference>
<dbReference type="OrthoDB" id="9803892at2"/>
<dbReference type="GO" id="GO:0019305">
    <property type="term" value="P:dTDP-rhamnose biosynthetic process"/>
    <property type="evidence" value="ECO:0007669"/>
    <property type="project" value="UniProtKB-UniPathway"/>
</dbReference>
<dbReference type="AlphaFoldDB" id="A0A517DXD1"/>
<dbReference type="RefSeq" id="WP_144351435.1">
    <property type="nucleotide sequence ID" value="NZ_CP036259.1"/>
</dbReference>
<dbReference type="InterPro" id="IPR029903">
    <property type="entry name" value="RmlD-like-bd"/>
</dbReference>
<proteinExistence type="inferred from homology"/>
<dbReference type="Pfam" id="PF04321">
    <property type="entry name" value="RmlD_sub_bind"/>
    <property type="match status" value="1"/>
</dbReference>
<dbReference type="EC" id="1.1.1.133" evidence="2"/>
<dbReference type="PANTHER" id="PTHR10491:SF4">
    <property type="entry name" value="METHIONINE ADENOSYLTRANSFERASE 2 SUBUNIT BETA"/>
    <property type="match status" value="1"/>
</dbReference>
<organism evidence="4 5">
    <name type="scientific">Sporomusa termitida</name>
    <dbReference type="NCBI Taxonomy" id="2377"/>
    <lineage>
        <taxon>Bacteria</taxon>
        <taxon>Bacillati</taxon>
        <taxon>Bacillota</taxon>
        <taxon>Negativicutes</taxon>
        <taxon>Selenomonadales</taxon>
        <taxon>Sporomusaceae</taxon>
        <taxon>Sporomusa</taxon>
    </lineage>
</organism>
<name>A0A517DXD1_9FIRM</name>
<accession>A0A517DXD1</accession>
<keyword evidence="5" id="KW-1185">Reference proteome</keyword>
<dbReference type="UniPathway" id="UPA00124"/>
<dbReference type="SUPFAM" id="SSF51735">
    <property type="entry name" value="NAD(P)-binding Rossmann-fold domains"/>
    <property type="match status" value="1"/>
</dbReference>
<protein>
    <recommendedName>
        <fullName evidence="2">dTDP-4-dehydrorhamnose reductase</fullName>
        <ecNumber evidence="2">1.1.1.133</ecNumber>
    </recommendedName>
</protein>